<keyword evidence="1" id="KW-0175">Coiled coil</keyword>
<reference evidence="2" key="1">
    <citation type="submission" date="2022-10" db="EMBL/GenBank/DDBJ databases">
        <authorList>
            <person name="Chen Y."/>
            <person name="Dougan E. K."/>
            <person name="Chan C."/>
            <person name="Rhodes N."/>
            <person name="Thang M."/>
        </authorList>
    </citation>
    <scope>NUCLEOTIDE SEQUENCE</scope>
</reference>
<feature type="coiled-coil region" evidence="1">
    <location>
        <begin position="85"/>
        <end position="119"/>
    </location>
</feature>
<evidence type="ECO:0000313" key="4">
    <source>
        <dbReference type="Proteomes" id="UP001152797"/>
    </source>
</evidence>
<dbReference type="Proteomes" id="UP001152797">
    <property type="component" value="Unassembled WGS sequence"/>
</dbReference>
<comment type="caution">
    <text evidence="2">The sequence shown here is derived from an EMBL/GenBank/DDBJ whole genome shotgun (WGS) entry which is preliminary data.</text>
</comment>
<name>A0A9P1D9Y5_9DINO</name>
<dbReference type="AlphaFoldDB" id="A0A9P1D9Y5"/>
<sequence>MAKSIRIGTAEELVVHWQDQWASEQARQELCRSSFETALCHAEVSLHRKAAAFIKSLGCQGPLARSQDAWLTFRGFEAWLVYLANEKAAQHFAQREEQLREEEEQHQADLKTLEESQAEISRWIHRAQQGLATSQRHHRAAARRCGAWRSGAQRRAEAAVAFRLWLVAIQRAKNVVQQEQLVLWRSRSRLLLCLCAWHSFATSSCRERQRLDLEEKEAALPKRQRKDLKSRLWRYMDWLTICDSKKAQRISLHLLLHCWRLAASVSQRCRRTARKGPGCFEAALLARAWAAWWDAHVQAQVTAICAQERSQALEVKAAQDARASEIAGRCIARQFDWLMITILRRWWWSATTGRGLQRASDQLEAWFLMGYHVFFF</sequence>
<accession>A0A9P1D9Y5</accession>
<evidence type="ECO:0000256" key="1">
    <source>
        <dbReference type="SAM" id="Coils"/>
    </source>
</evidence>
<reference evidence="3" key="2">
    <citation type="submission" date="2024-04" db="EMBL/GenBank/DDBJ databases">
        <authorList>
            <person name="Chen Y."/>
            <person name="Shah S."/>
            <person name="Dougan E. K."/>
            <person name="Thang M."/>
            <person name="Chan C."/>
        </authorList>
    </citation>
    <scope>NUCLEOTIDE SEQUENCE [LARGE SCALE GENOMIC DNA]</scope>
</reference>
<evidence type="ECO:0000313" key="3">
    <source>
        <dbReference type="EMBL" id="CAL1158804.1"/>
    </source>
</evidence>
<evidence type="ECO:0000313" key="2">
    <source>
        <dbReference type="EMBL" id="CAI4005429.1"/>
    </source>
</evidence>
<evidence type="ECO:0008006" key="5">
    <source>
        <dbReference type="Google" id="ProtNLM"/>
    </source>
</evidence>
<dbReference type="EMBL" id="CAMXCT030003624">
    <property type="protein sequence ID" value="CAL4792741.1"/>
    <property type="molecule type" value="Genomic_DNA"/>
</dbReference>
<protein>
    <recommendedName>
        <fullName evidence="5">Sfi1 spindle body domain-containing protein</fullName>
    </recommendedName>
</protein>
<gene>
    <name evidence="2" type="ORF">C1SCF055_LOCUS31150</name>
</gene>
<keyword evidence="4" id="KW-1185">Reference proteome</keyword>
<dbReference type="EMBL" id="CAMXCT010003624">
    <property type="protein sequence ID" value="CAI4005429.1"/>
    <property type="molecule type" value="Genomic_DNA"/>
</dbReference>
<dbReference type="EMBL" id="CAMXCT020003624">
    <property type="protein sequence ID" value="CAL1158804.1"/>
    <property type="molecule type" value="Genomic_DNA"/>
</dbReference>
<proteinExistence type="predicted"/>
<organism evidence="2">
    <name type="scientific">Cladocopium goreaui</name>
    <dbReference type="NCBI Taxonomy" id="2562237"/>
    <lineage>
        <taxon>Eukaryota</taxon>
        <taxon>Sar</taxon>
        <taxon>Alveolata</taxon>
        <taxon>Dinophyceae</taxon>
        <taxon>Suessiales</taxon>
        <taxon>Symbiodiniaceae</taxon>
        <taxon>Cladocopium</taxon>
    </lineage>
</organism>